<organism evidence="2 3">
    <name type="scientific">Longispora fulva</name>
    <dbReference type="NCBI Taxonomy" id="619741"/>
    <lineage>
        <taxon>Bacteria</taxon>
        <taxon>Bacillati</taxon>
        <taxon>Actinomycetota</taxon>
        <taxon>Actinomycetes</taxon>
        <taxon>Micromonosporales</taxon>
        <taxon>Micromonosporaceae</taxon>
        <taxon>Longispora</taxon>
    </lineage>
</organism>
<evidence type="ECO:0000313" key="3">
    <source>
        <dbReference type="Proteomes" id="UP000622552"/>
    </source>
</evidence>
<name>A0A8J7GJ60_9ACTN</name>
<reference evidence="2" key="1">
    <citation type="submission" date="2020-11" db="EMBL/GenBank/DDBJ databases">
        <title>Sequencing the genomes of 1000 actinobacteria strains.</title>
        <authorList>
            <person name="Klenk H.-P."/>
        </authorList>
    </citation>
    <scope>NUCLEOTIDE SEQUENCE</scope>
    <source>
        <strain evidence="2">DSM 45356</strain>
    </source>
</reference>
<feature type="compositionally biased region" description="Basic and acidic residues" evidence="1">
    <location>
        <begin position="99"/>
        <end position="109"/>
    </location>
</feature>
<keyword evidence="3" id="KW-1185">Reference proteome</keyword>
<gene>
    <name evidence="2" type="ORF">IW245_006453</name>
</gene>
<dbReference type="Proteomes" id="UP000622552">
    <property type="component" value="Unassembled WGS sequence"/>
</dbReference>
<proteinExistence type="predicted"/>
<feature type="region of interest" description="Disordered" evidence="1">
    <location>
        <begin position="88"/>
        <end position="118"/>
    </location>
</feature>
<dbReference type="AlphaFoldDB" id="A0A8J7GJ60"/>
<dbReference type="RefSeq" id="WP_197006823.1">
    <property type="nucleotide sequence ID" value="NZ_BONS01000006.1"/>
</dbReference>
<sequence length="118" mass="12933">MKQPTTYSAPLHLGMFTVAGTRFEVNGFAFGSSLFVVMLDNKGRRYFMCRVLCRDEAPSVDPSTMGVGVSMKTAKSLLPLAVHAYKDTSGGDDMSVYFEDEKNKDKTENTDAADESAE</sequence>
<evidence type="ECO:0000313" key="2">
    <source>
        <dbReference type="EMBL" id="MBG6140259.1"/>
    </source>
</evidence>
<dbReference type="EMBL" id="JADOUF010000001">
    <property type="protein sequence ID" value="MBG6140259.1"/>
    <property type="molecule type" value="Genomic_DNA"/>
</dbReference>
<accession>A0A8J7GJ60</accession>
<protein>
    <submittedName>
        <fullName evidence="2">Uncharacterized protein</fullName>
    </submittedName>
</protein>
<comment type="caution">
    <text evidence="2">The sequence shown here is derived from an EMBL/GenBank/DDBJ whole genome shotgun (WGS) entry which is preliminary data.</text>
</comment>
<evidence type="ECO:0000256" key="1">
    <source>
        <dbReference type="SAM" id="MobiDB-lite"/>
    </source>
</evidence>